<feature type="domain" description="IrrE N-terminal-like" evidence="1">
    <location>
        <begin position="72"/>
        <end position="149"/>
    </location>
</feature>
<dbReference type="Proteomes" id="UP000295195">
    <property type="component" value="Unassembled WGS sequence"/>
</dbReference>
<dbReference type="AlphaFoldDB" id="A0A4R6CR11"/>
<evidence type="ECO:0000313" key="3">
    <source>
        <dbReference type="Proteomes" id="UP000295195"/>
    </source>
</evidence>
<sequence length="152" mass="17284">MLMVTKIINPNYKKAQDTAYRLVKSCSLLKGSTFPIDPTILINNKNNMALNTYSRLATCTGCSIEDVERTTGSNDGTTFFDPRSEKYVVAYNDMVVSASRKRFTIAHELGHIYLGHLIDKDTPNNVYKVQEKEANYFAKRFLVPLPFFETVK</sequence>
<evidence type="ECO:0000313" key="2">
    <source>
        <dbReference type="EMBL" id="TDN29385.1"/>
    </source>
</evidence>
<accession>A0A4R6CR11</accession>
<comment type="caution">
    <text evidence="2">The sequence shown here is derived from an EMBL/GenBank/DDBJ whole genome shotgun (WGS) entry which is preliminary data.</text>
</comment>
<evidence type="ECO:0000259" key="1">
    <source>
        <dbReference type="Pfam" id="PF06114"/>
    </source>
</evidence>
<proteinExistence type="predicted"/>
<organism evidence="2 3">
    <name type="scientific">Lactobacillus crispatus</name>
    <dbReference type="NCBI Taxonomy" id="47770"/>
    <lineage>
        <taxon>Bacteria</taxon>
        <taxon>Bacillati</taxon>
        <taxon>Bacillota</taxon>
        <taxon>Bacilli</taxon>
        <taxon>Lactobacillales</taxon>
        <taxon>Lactobacillaceae</taxon>
        <taxon>Lactobacillus</taxon>
    </lineage>
</organism>
<dbReference type="Pfam" id="PF06114">
    <property type="entry name" value="Peptidase_M78"/>
    <property type="match status" value="1"/>
</dbReference>
<dbReference type="InterPro" id="IPR010359">
    <property type="entry name" value="IrrE_HExxH"/>
</dbReference>
<protein>
    <recommendedName>
        <fullName evidence="1">IrrE N-terminal-like domain-containing protein</fullName>
    </recommendedName>
</protein>
<gene>
    <name evidence="2" type="ORF">CEE75_11075</name>
</gene>
<name>A0A4R6CR11_9LACO</name>
<dbReference type="Gene3D" id="1.10.10.2910">
    <property type="match status" value="1"/>
</dbReference>
<dbReference type="EMBL" id="NKLP01000210">
    <property type="protein sequence ID" value="TDN29385.1"/>
    <property type="molecule type" value="Genomic_DNA"/>
</dbReference>
<reference evidence="2 3" key="1">
    <citation type="submission" date="2017-06" db="EMBL/GenBank/DDBJ databases">
        <authorList>
            <person name="Swanenburg J."/>
            <person name="Kort R."/>
        </authorList>
    </citation>
    <scope>NUCLEOTIDE SEQUENCE [LARGE SCALE GENOMIC DNA]</scope>
    <source>
        <strain evidence="2 3">RL05</strain>
    </source>
</reference>